<dbReference type="RefSeq" id="WP_220563154.1">
    <property type="nucleotide sequence ID" value="NZ_CP074133.1"/>
</dbReference>
<evidence type="ECO:0000313" key="5">
    <source>
        <dbReference type="EMBL" id="QUX21932.1"/>
    </source>
</evidence>
<dbReference type="SMART" id="SM00052">
    <property type="entry name" value="EAL"/>
    <property type="match status" value="1"/>
</dbReference>
<dbReference type="CDD" id="cd01949">
    <property type="entry name" value="GGDEF"/>
    <property type="match status" value="1"/>
</dbReference>
<evidence type="ECO:0000256" key="2">
    <source>
        <dbReference type="SAM" id="Phobius"/>
    </source>
</evidence>
<dbReference type="SUPFAM" id="SSF55073">
    <property type="entry name" value="Nucleotide cyclase"/>
    <property type="match status" value="1"/>
</dbReference>
<organism evidence="5 6">
    <name type="scientific">Nocardiopsis changdeensis</name>
    <dbReference type="NCBI Taxonomy" id="2831969"/>
    <lineage>
        <taxon>Bacteria</taxon>
        <taxon>Bacillati</taxon>
        <taxon>Actinomycetota</taxon>
        <taxon>Actinomycetes</taxon>
        <taxon>Streptosporangiales</taxon>
        <taxon>Nocardiopsidaceae</taxon>
        <taxon>Nocardiopsis</taxon>
    </lineage>
</organism>
<sequence>MRDPISTRDIGPRAGTPLWLYMAGTVVSGTLLLAAALPWAGPDLLRYAVEPLTWVLLVMVVLGELRPIAIPGQAPGDGVPTSLPFSLALVIFQGLPLAGLVQAAATVIAGFARGHAAHRTAFNAAQYVLSLGAADAVLRLVLPPLRATGWIPAGEGLIAVGLAGAAYFAVNRVLVTCAVAMHERVSLSQVLFKGIGRQARVNAVLIALAPLVAVTATHSVLYVPLFALPLLALHGSALLSVKRDHQANHDELTGLANRKLLTVRAHQEIDAARRRGGRVGLLLLDLDRFKEVNDTLGHPTGDRLLQTVAGRLTHSVRPGDLVARLGGDEFAVLLPQIRDTEAAAEVATRLRGALSEPVRLDGMDLDLEASIGIALHPEDAVDFEHLMQRADVAMYVAKSARSGVESYDPGKDRNSTARLSLFSELRRGLTEGALEMHYQPKVSLDDGHAVGLEALARWRHPSRGLLEPGEFMPVVEESHLFRAFTGQVLDITLARAARWRERGVMLPVSVNLGVRELLHPDLPDTVAAALAEHGVPPERLVLEIGENALITDTEAATAAVHRLRDLGVGLALDDFGTGHFTLVQLAGLPLDEVKIHGSFTARLTDGTGNGPTVVRAAIALVNALGMRATAEGVQTRALAEAARDTGCQAAQGHYFARPMPAADVPAWLTGHRGSGPAGAGGGQGPGRGRHPGDPGPGLGVPAPGTAGEP</sequence>
<evidence type="ECO:0000313" key="6">
    <source>
        <dbReference type="Proteomes" id="UP000676079"/>
    </source>
</evidence>
<keyword evidence="6" id="KW-1185">Reference proteome</keyword>
<dbReference type="PROSITE" id="PS50883">
    <property type="entry name" value="EAL"/>
    <property type="match status" value="1"/>
</dbReference>
<dbReference type="PROSITE" id="PS50887">
    <property type="entry name" value="GGDEF"/>
    <property type="match status" value="1"/>
</dbReference>
<feature type="transmembrane region" description="Helical" evidence="2">
    <location>
        <begin position="18"/>
        <end position="40"/>
    </location>
</feature>
<evidence type="ECO:0000256" key="1">
    <source>
        <dbReference type="SAM" id="MobiDB-lite"/>
    </source>
</evidence>
<dbReference type="SMART" id="SM00267">
    <property type="entry name" value="GGDEF"/>
    <property type="match status" value="1"/>
</dbReference>
<dbReference type="SUPFAM" id="SSF141868">
    <property type="entry name" value="EAL domain-like"/>
    <property type="match status" value="1"/>
</dbReference>
<protein>
    <submittedName>
        <fullName evidence="5">EAL domain-containing protein</fullName>
    </submittedName>
</protein>
<dbReference type="Gene3D" id="3.20.20.450">
    <property type="entry name" value="EAL domain"/>
    <property type="match status" value="1"/>
</dbReference>
<dbReference type="InterPro" id="IPR035919">
    <property type="entry name" value="EAL_sf"/>
</dbReference>
<dbReference type="InterPro" id="IPR000160">
    <property type="entry name" value="GGDEF_dom"/>
</dbReference>
<dbReference type="InterPro" id="IPR001633">
    <property type="entry name" value="EAL_dom"/>
</dbReference>
<dbReference type="Pfam" id="PF00563">
    <property type="entry name" value="EAL"/>
    <property type="match status" value="1"/>
</dbReference>
<dbReference type="PANTHER" id="PTHR44757:SF2">
    <property type="entry name" value="BIOFILM ARCHITECTURE MAINTENANCE PROTEIN MBAA"/>
    <property type="match status" value="1"/>
</dbReference>
<reference evidence="5 6" key="1">
    <citation type="submission" date="2021-05" db="EMBL/GenBank/DDBJ databases">
        <title>Direct Submission.</title>
        <authorList>
            <person name="Li K."/>
            <person name="Gao J."/>
        </authorList>
    </citation>
    <scope>NUCLEOTIDE SEQUENCE [LARGE SCALE GENOMIC DNA]</scope>
    <source>
        <strain evidence="5 6">Mg02</strain>
    </source>
</reference>
<feature type="transmembrane region" description="Helical" evidence="2">
    <location>
        <begin position="157"/>
        <end position="179"/>
    </location>
</feature>
<keyword evidence="2" id="KW-0472">Membrane</keyword>
<feature type="domain" description="EAL" evidence="3">
    <location>
        <begin position="418"/>
        <end position="672"/>
    </location>
</feature>
<feature type="domain" description="GGDEF" evidence="4">
    <location>
        <begin position="277"/>
        <end position="409"/>
    </location>
</feature>
<dbReference type="PANTHER" id="PTHR44757">
    <property type="entry name" value="DIGUANYLATE CYCLASE DGCP"/>
    <property type="match status" value="1"/>
</dbReference>
<gene>
    <name evidence="5" type="ORF">KGD84_26775</name>
</gene>
<keyword evidence="2" id="KW-0812">Transmembrane</keyword>
<feature type="transmembrane region" description="Helical" evidence="2">
    <location>
        <begin position="90"/>
        <end position="112"/>
    </location>
</feature>
<feature type="compositionally biased region" description="Gly residues" evidence="1">
    <location>
        <begin position="672"/>
        <end position="686"/>
    </location>
</feature>
<accession>A0ABX8BI65</accession>
<dbReference type="CDD" id="cd01948">
    <property type="entry name" value="EAL"/>
    <property type="match status" value="1"/>
</dbReference>
<feature type="transmembrane region" description="Helical" evidence="2">
    <location>
        <begin position="199"/>
        <end position="216"/>
    </location>
</feature>
<dbReference type="InterPro" id="IPR029787">
    <property type="entry name" value="Nucleotide_cyclase"/>
</dbReference>
<keyword evidence="2" id="KW-1133">Transmembrane helix</keyword>
<dbReference type="InterPro" id="IPR052155">
    <property type="entry name" value="Biofilm_reg_signaling"/>
</dbReference>
<dbReference type="InterPro" id="IPR043128">
    <property type="entry name" value="Rev_trsase/Diguanyl_cyclase"/>
</dbReference>
<evidence type="ECO:0000259" key="4">
    <source>
        <dbReference type="PROSITE" id="PS50887"/>
    </source>
</evidence>
<dbReference type="Gene3D" id="3.30.70.270">
    <property type="match status" value="1"/>
</dbReference>
<name>A0ABX8BI65_9ACTN</name>
<dbReference type="NCBIfam" id="TIGR00254">
    <property type="entry name" value="GGDEF"/>
    <property type="match status" value="1"/>
</dbReference>
<dbReference type="Proteomes" id="UP000676079">
    <property type="component" value="Chromosome"/>
</dbReference>
<dbReference type="EMBL" id="CP074133">
    <property type="protein sequence ID" value="QUX21932.1"/>
    <property type="molecule type" value="Genomic_DNA"/>
</dbReference>
<dbReference type="Pfam" id="PF00990">
    <property type="entry name" value="GGDEF"/>
    <property type="match status" value="1"/>
</dbReference>
<feature type="region of interest" description="Disordered" evidence="1">
    <location>
        <begin position="667"/>
        <end position="709"/>
    </location>
</feature>
<proteinExistence type="predicted"/>
<evidence type="ECO:0000259" key="3">
    <source>
        <dbReference type="PROSITE" id="PS50883"/>
    </source>
</evidence>
<feature type="transmembrane region" description="Helical" evidence="2">
    <location>
        <begin position="124"/>
        <end position="142"/>
    </location>
</feature>